<dbReference type="OMA" id="MANATWP"/>
<feature type="transmembrane region" description="Helical" evidence="7">
    <location>
        <begin position="103"/>
        <end position="123"/>
    </location>
</feature>
<keyword evidence="7" id="KW-0926">Vacuole</keyword>
<reference evidence="9" key="1">
    <citation type="journal article" date="2013" name="Mol. Plant Microbe Interact.">
        <title>Global aspects of pacC regulation of pathogenicity genes in Colletotrichum gloeosporioides as revealed by transcriptome analysis.</title>
        <authorList>
            <person name="Alkan N."/>
            <person name="Meng X."/>
            <person name="Friedlander G."/>
            <person name="Reuveni E."/>
            <person name="Sukno S."/>
            <person name="Sherman A."/>
            <person name="Thon M."/>
            <person name="Fluhr R."/>
            <person name="Prusky D."/>
        </authorList>
    </citation>
    <scope>NUCLEOTIDE SEQUENCE [LARGE SCALE GENOMIC DNA]</scope>
    <source>
        <strain evidence="9">Cg-14</strain>
    </source>
</reference>
<feature type="transmembrane region" description="Helical" evidence="7">
    <location>
        <begin position="235"/>
        <end position="253"/>
    </location>
</feature>
<dbReference type="InterPro" id="IPR003492">
    <property type="entry name" value="Battenin_disease_Cln3"/>
</dbReference>
<evidence type="ECO:0000256" key="3">
    <source>
        <dbReference type="ARBA" id="ARBA00022692"/>
    </source>
</evidence>
<evidence type="ECO:0000256" key="4">
    <source>
        <dbReference type="ARBA" id="ARBA00022970"/>
    </source>
</evidence>
<organism evidence="8 9">
    <name type="scientific">Colletotrichum gloeosporioides (strain Cg-14)</name>
    <name type="common">Anthracnose fungus</name>
    <name type="synonym">Glomerella cingulata</name>
    <dbReference type="NCBI Taxonomy" id="1237896"/>
    <lineage>
        <taxon>Eukaryota</taxon>
        <taxon>Fungi</taxon>
        <taxon>Dikarya</taxon>
        <taxon>Ascomycota</taxon>
        <taxon>Pezizomycotina</taxon>
        <taxon>Sordariomycetes</taxon>
        <taxon>Hypocreomycetidae</taxon>
        <taxon>Glomerellales</taxon>
        <taxon>Glomerellaceae</taxon>
        <taxon>Colletotrichum</taxon>
        <taxon>Colletotrichum gloeosporioides species complex</taxon>
    </lineage>
</organism>
<feature type="transmembrane region" description="Helical" evidence="7">
    <location>
        <begin position="77"/>
        <end position="97"/>
    </location>
</feature>
<feature type="transmembrane region" description="Helical" evidence="7">
    <location>
        <begin position="330"/>
        <end position="350"/>
    </location>
</feature>
<comment type="similarity">
    <text evidence="7">Belongs to the battenin family.</text>
</comment>
<dbReference type="GO" id="GO:0005774">
    <property type="term" value="C:vacuolar membrane"/>
    <property type="evidence" value="ECO:0007669"/>
    <property type="project" value="UniProtKB-SubCell"/>
</dbReference>
<dbReference type="OrthoDB" id="4849469at2759"/>
<gene>
    <name evidence="8" type="ORF">CGLO_18039</name>
</gene>
<comment type="subcellular location">
    <subcellularLocation>
        <location evidence="1">Endomembrane system</location>
        <topology evidence="1">Multi-pass membrane protein</topology>
    </subcellularLocation>
    <subcellularLocation>
        <location evidence="7">Vacuole membrane</location>
        <topology evidence="7">Multi-pass membrane protein</topology>
    </subcellularLocation>
</comment>
<evidence type="ECO:0000256" key="6">
    <source>
        <dbReference type="ARBA" id="ARBA00023136"/>
    </source>
</evidence>
<dbReference type="GO" id="GO:0051453">
    <property type="term" value="P:regulation of intracellular pH"/>
    <property type="evidence" value="ECO:0007669"/>
    <property type="project" value="TreeGrafter"/>
</dbReference>
<sequence length="408" mass="43720">MGWSNVNRPDFNQYVSRTFLAFALIGVSNAVLLRISCAANYLIIPYSQPVVLLLENCPSAIAKILLPFVIERIPRNVRLLLIAATWLIIKVVVSATPPNVLPPVRILTTVLAAVSSAATEIFCLDLIQQYGRIGLIAWAVGTSLGHIANATWPLVLTSYAGMTLREEVRYMHHLVAIMMLAYFMVLPQSSPIVSQGELNMDKAAAGGYDVRTSLMGTVPTVQHKGLGKVKRNSRAILALLRQAAPILFLVTVAQALVSPGSALALDGSSFSSLLSWTSALALALHVGNLTARLSAISLRLGSHRVVLILLVWTVALLVADSIFFLGNSWVVLGVALCSGLLGGAVYVEVFDTALRKVPGESHALLSIGIISAAEVAGGLLGGIVGYFWETLVCNITTDEERFCHRSEV</sequence>
<feature type="transmembrane region" description="Helical" evidence="7">
    <location>
        <begin position="305"/>
        <end position="324"/>
    </location>
</feature>
<keyword evidence="3 7" id="KW-0812">Transmembrane</keyword>
<keyword evidence="5 7" id="KW-1133">Transmembrane helix</keyword>
<feature type="transmembrane region" description="Helical" evidence="7">
    <location>
        <begin position="273"/>
        <end position="293"/>
    </location>
</feature>
<feature type="transmembrane region" description="Helical" evidence="7">
    <location>
        <begin position="20"/>
        <end position="44"/>
    </location>
</feature>
<keyword evidence="4" id="KW-0029">Amino-acid transport</keyword>
<keyword evidence="6 7" id="KW-0472">Membrane</keyword>
<protein>
    <recommendedName>
        <fullName evidence="7">Protein BTN</fullName>
    </recommendedName>
</protein>
<dbReference type="EMBL" id="AMYD01004342">
    <property type="protein sequence ID" value="EQB43319.1"/>
    <property type="molecule type" value="Genomic_DNA"/>
</dbReference>
<dbReference type="PANTHER" id="PTHR10981:SF0">
    <property type="entry name" value="BATTENIN"/>
    <property type="match status" value="1"/>
</dbReference>
<comment type="caution">
    <text evidence="8">The sequence shown here is derived from an EMBL/GenBank/DDBJ whole genome shotgun (WGS) entry which is preliminary data.</text>
</comment>
<feature type="transmembrane region" description="Helical" evidence="7">
    <location>
        <begin position="362"/>
        <end position="388"/>
    </location>
</feature>
<feature type="transmembrane region" description="Helical" evidence="7">
    <location>
        <begin position="135"/>
        <end position="156"/>
    </location>
</feature>
<dbReference type="HOGENOM" id="CLU_029663_1_0_1"/>
<dbReference type="PRINTS" id="PR01315">
    <property type="entry name" value="BATTENIN"/>
</dbReference>
<evidence type="ECO:0000256" key="1">
    <source>
        <dbReference type="ARBA" id="ARBA00004127"/>
    </source>
</evidence>
<keyword evidence="2" id="KW-0813">Transport</keyword>
<dbReference type="GO" id="GO:0012505">
    <property type="term" value="C:endomembrane system"/>
    <property type="evidence" value="ECO:0007669"/>
    <property type="project" value="UniProtKB-SubCell"/>
</dbReference>
<evidence type="ECO:0000313" key="9">
    <source>
        <dbReference type="Proteomes" id="UP000015530"/>
    </source>
</evidence>
<feature type="transmembrane region" description="Helical" evidence="7">
    <location>
        <begin position="168"/>
        <end position="186"/>
    </location>
</feature>
<evidence type="ECO:0000256" key="2">
    <source>
        <dbReference type="ARBA" id="ARBA00022448"/>
    </source>
</evidence>
<evidence type="ECO:0000313" key="8">
    <source>
        <dbReference type="EMBL" id="EQB43319.1"/>
    </source>
</evidence>
<dbReference type="GO" id="GO:0006865">
    <property type="term" value="P:amino acid transport"/>
    <property type="evidence" value="ECO:0007669"/>
    <property type="project" value="UniProtKB-KW"/>
</dbReference>
<dbReference type="PANTHER" id="PTHR10981">
    <property type="entry name" value="BATTENIN"/>
    <property type="match status" value="1"/>
</dbReference>
<accession>T0JV92</accession>
<proteinExistence type="inferred from homology"/>
<evidence type="ECO:0000256" key="7">
    <source>
        <dbReference type="RuleBase" id="RU361113"/>
    </source>
</evidence>
<name>T0JV92_COLGC</name>
<evidence type="ECO:0000256" key="5">
    <source>
        <dbReference type="ARBA" id="ARBA00022989"/>
    </source>
</evidence>
<dbReference type="AlphaFoldDB" id="T0JV92"/>
<dbReference type="Proteomes" id="UP000015530">
    <property type="component" value="Unassembled WGS sequence"/>
</dbReference>
<dbReference type="Pfam" id="PF02487">
    <property type="entry name" value="CLN3"/>
    <property type="match status" value="1"/>
</dbReference>